<evidence type="ECO:0000313" key="5">
    <source>
        <dbReference type="Proteomes" id="UP000789901"/>
    </source>
</evidence>
<dbReference type="InterPro" id="IPR013762">
    <property type="entry name" value="Integrase-like_cat_sf"/>
</dbReference>
<keyword evidence="1" id="KW-0233">DNA recombination</keyword>
<dbReference type="InterPro" id="IPR011010">
    <property type="entry name" value="DNA_brk_join_enz"/>
</dbReference>
<evidence type="ECO:0000256" key="1">
    <source>
        <dbReference type="ARBA" id="ARBA00023172"/>
    </source>
</evidence>
<dbReference type="CDD" id="cd00397">
    <property type="entry name" value="DNA_BRE_C"/>
    <property type="match status" value="1"/>
</dbReference>
<gene>
    <name evidence="4" type="ORF">GMARGA_LOCUS42204</name>
</gene>
<evidence type="ECO:0000256" key="2">
    <source>
        <dbReference type="SAM" id="Coils"/>
    </source>
</evidence>
<protein>
    <submittedName>
        <fullName evidence="4">39109_t:CDS:1</fullName>
    </submittedName>
</protein>
<dbReference type="Proteomes" id="UP000789901">
    <property type="component" value="Unassembled WGS sequence"/>
</dbReference>
<evidence type="ECO:0000313" key="4">
    <source>
        <dbReference type="EMBL" id="CAG8853383.1"/>
    </source>
</evidence>
<keyword evidence="2" id="KW-0175">Coiled coil</keyword>
<comment type="caution">
    <text evidence="4">The sequence shown here is derived from an EMBL/GenBank/DDBJ whole genome shotgun (WGS) entry which is preliminary data.</text>
</comment>
<reference evidence="4 5" key="1">
    <citation type="submission" date="2021-06" db="EMBL/GenBank/DDBJ databases">
        <authorList>
            <person name="Kallberg Y."/>
            <person name="Tangrot J."/>
            <person name="Rosling A."/>
        </authorList>
    </citation>
    <scope>NUCLEOTIDE SEQUENCE [LARGE SCALE GENOMIC DNA]</scope>
    <source>
        <strain evidence="4 5">120-4 pot B 10/14</strain>
    </source>
</reference>
<feature type="coiled-coil region" evidence="2">
    <location>
        <begin position="163"/>
        <end position="190"/>
    </location>
</feature>
<dbReference type="EMBL" id="CAJVQB010123444">
    <property type="protein sequence ID" value="CAG8853383.1"/>
    <property type="molecule type" value="Genomic_DNA"/>
</dbReference>
<feature type="domain" description="Tyr recombinase" evidence="3">
    <location>
        <begin position="1"/>
        <end position="73"/>
    </location>
</feature>
<proteinExistence type="predicted"/>
<sequence>SFFDFLNQLKKELRIPARTELAPHTLRRCFATYNTLAGMPLNILQRILGHSKISTTALYIKDSDLKKDQELLLRALANSNVIYFDYEFARLESGETLLNHLCQIVAESFSEAQSLGIVSTHREVKEGSCGLARRQLFTNGNKRTALLTVRNFVYECGYRLLDTGFSEKELQNLRESREQLKQKIHQAMKNSPQRSLLIGEGIKEARKNKTILEAAKRLADK</sequence>
<dbReference type="Gene3D" id="1.10.443.10">
    <property type="entry name" value="Intergrase catalytic core"/>
    <property type="match status" value="1"/>
</dbReference>
<name>A0ABN7XDM1_GIGMA</name>
<organism evidence="4 5">
    <name type="scientific">Gigaspora margarita</name>
    <dbReference type="NCBI Taxonomy" id="4874"/>
    <lineage>
        <taxon>Eukaryota</taxon>
        <taxon>Fungi</taxon>
        <taxon>Fungi incertae sedis</taxon>
        <taxon>Mucoromycota</taxon>
        <taxon>Glomeromycotina</taxon>
        <taxon>Glomeromycetes</taxon>
        <taxon>Diversisporales</taxon>
        <taxon>Gigasporaceae</taxon>
        <taxon>Gigaspora</taxon>
    </lineage>
</organism>
<dbReference type="Pfam" id="PF00589">
    <property type="entry name" value="Phage_integrase"/>
    <property type="match status" value="1"/>
</dbReference>
<keyword evidence="5" id="KW-1185">Reference proteome</keyword>
<accession>A0ABN7XDM1</accession>
<dbReference type="SUPFAM" id="SSF56349">
    <property type="entry name" value="DNA breaking-rejoining enzymes"/>
    <property type="match status" value="1"/>
</dbReference>
<dbReference type="PROSITE" id="PS51898">
    <property type="entry name" value="TYR_RECOMBINASE"/>
    <property type="match status" value="1"/>
</dbReference>
<evidence type="ECO:0000259" key="3">
    <source>
        <dbReference type="PROSITE" id="PS51898"/>
    </source>
</evidence>
<feature type="non-terminal residue" evidence="4">
    <location>
        <position position="1"/>
    </location>
</feature>
<dbReference type="InterPro" id="IPR002104">
    <property type="entry name" value="Integrase_catalytic"/>
</dbReference>